<dbReference type="PANTHER" id="PTHR31299:SF0">
    <property type="entry name" value="ESTERASE, PUTATIVE (AFU_ORTHOLOGUE AFUA_1G05850)-RELATED"/>
    <property type="match status" value="1"/>
</dbReference>
<accession>A0A8J4EB18</accession>
<organism evidence="2 3">
    <name type="scientific">Virgisporangium ochraceum</name>
    <dbReference type="NCBI Taxonomy" id="65505"/>
    <lineage>
        <taxon>Bacteria</taxon>
        <taxon>Bacillati</taxon>
        <taxon>Actinomycetota</taxon>
        <taxon>Actinomycetes</taxon>
        <taxon>Micromonosporales</taxon>
        <taxon>Micromonosporaceae</taxon>
        <taxon>Virgisporangium</taxon>
    </lineage>
</organism>
<evidence type="ECO:0000313" key="2">
    <source>
        <dbReference type="EMBL" id="GIJ68109.1"/>
    </source>
</evidence>
<sequence>MDFDGVDPLAFGEDVDLLAFGEPTHGEPAFPRARDELFKRLVRRGFRSIAVEYDRVAALAVDDYVQGRSDEPPEGRERQLAEWMRTHNRSTDDPLTFHGFDAPIELTHAASPGPYLRVLRDSLPADLRPPLADDLDRLVGDDRRWSDPRAQLDAAHSVGRSPEAQRLRVLADDLLTALHTVDVDGWYRAYVHGVAALGLLRYHAVAADPAPDAVRTSRMLAVRDALMARNLLDLRGNGPMLVAAHNRHLQRHPSRWHLAGMDLEWRSAGAIVSSQLGDRYKVIVGSLGSSAALGLAPPAPETFEGRLGAHAGHGPLFEVAADGATDGTTRTDVTPEQGYFPLDAETVEHADAIWHIDLFPAAARELADRIRRLPGVESHRSGPGQGVPEVGWDDWFFFVGSGRRHPFATIVGHDIPDFDQESRLDRVGVYRLNLDLGREEFRRLFGYGPEEIRGRRDGIDFARFDEPVPHPVYATQSWASVVNPGARSADVVDRLLRHAHARRAGRS</sequence>
<dbReference type="Pfam" id="PF19694">
    <property type="entry name" value="DUF6194"/>
    <property type="match status" value="1"/>
</dbReference>
<dbReference type="GO" id="GO:0046677">
    <property type="term" value="P:response to antibiotic"/>
    <property type="evidence" value="ECO:0007669"/>
    <property type="project" value="InterPro"/>
</dbReference>
<dbReference type="Gene3D" id="3.40.1660.10">
    <property type="entry name" value="EreA-like (biosynthetic domain)"/>
    <property type="match status" value="1"/>
</dbReference>
<dbReference type="EMBL" id="BOPH01000036">
    <property type="protein sequence ID" value="GIJ68109.1"/>
    <property type="molecule type" value="Genomic_DNA"/>
</dbReference>
<evidence type="ECO:0000259" key="1">
    <source>
        <dbReference type="Pfam" id="PF19694"/>
    </source>
</evidence>
<dbReference type="Pfam" id="PF05139">
    <property type="entry name" value="Erythro_esteras"/>
    <property type="match status" value="1"/>
</dbReference>
<dbReference type="PANTHER" id="PTHR31299">
    <property type="entry name" value="ESTERASE, PUTATIVE (AFU_ORTHOLOGUE AFUA_1G05850)-RELATED"/>
    <property type="match status" value="1"/>
</dbReference>
<dbReference type="Gene3D" id="1.20.1440.30">
    <property type="entry name" value="Biosynthetic Protein domain"/>
    <property type="match status" value="1"/>
</dbReference>
<gene>
    <name evidence="2" type="ORF">Voc01_030260</name>
</gene>
<dbReference type="InterPro" id="IPR007815">
    <property type="entry name" value="Emycin_Estase"/>
</dbReference>
<dbReference type="SUPFAM" id="SSF159501">
    <property type="entry name" value="EreA/ChaN-like"/>
    <property type="match status" value="1"/>
</dbReference>
<evidence type="ECO:0000313" key="3">
    <source>
        <dbReference type="Proteomes" id="UP000635606"/>
    </source>
</evidence>
<proteinExistence type="predicted"/>
<dbReference type="Gene3D" id="3.30.1870.10">
    <property type="entry name" value="EreA-like, domain 2"/>
    <property type="match status" value="1"/>
</dbReference>
<dbReference type="AlphaFoldDB" id="A0A8J4EB18"/>
<dbReference type="InterPro" id="IPR045676">
    <property type="entry name" value="DUF6194"/>
</dbReference>
<dbReference type="CDD" id="cd14728">
    <property type="entry name" value="Ere-like"/>
    <property type="match status" value="1"/>
</dbReference>
<dbReference type="InterPro" id="IPR052036">
    <property type="entry name" value="Hydrolase/PRTase-associated"/>
</dbReference>
<feature type="domain" description="DUF6194" evidence="1">
    <location>
        <begin position="364"/>
        <end position="506"/>
    </location>
</feature>
<keyword evidence="3" id="KW-1185">Reference proteome</keyword>
<protein>
    <recommendedName>
        <fullName evidence="1">DUF6194 domain-containing protein</fullName>
    </recommendedName>
</protein>
<reference evidence="2" key="1">
    <citation type="submission" date="2021-01" db="EMBL/GenBank/DDBJ databases">
        <title>Whole genome shotgun sequence of Virgisporangium ochraceum NBRC 16418.</title>
        <authorList>
            <person name="Komaki H."/>
            <person name="Tamura T."/>
        </authorList>
    </citation>
    <scope>NUCLEOTIDE SEQUENCE</scope>
    <source>
        <strain evidence="2">NBRC 16418</strain>
    </source>
</reference>
<comment type="caution">
    <text evidence="2">The sequence shown here is derived from an EMBL/GenBank/DDBJ whole genome shotgun (WGS) entry which is preliminary data.</text>
</comment>
<dbReference type="RefSeq" id="WP_203928054.1">
    <property type="nucleotide sequence ID" value="NZ_BOPH01000036.1"/>
</dbReference>
<dbReference type="Proteomes" id="UP000635606">
    <property type="component" value="Unassembled WGS sequence"/>
</dbReference>
<name>A0A8J4EB18_9ACTN</name>